<dbReference type="Proteomes" id="UP000175968">
    <property type="component" value="Chromosome"/>
</dbReference>
<dbReference type="InterPro" id="IPR021314">
    <property type="entry name" value="DUF2911"/>
</dbReference>
<dbReference type="KEGG" id="fgl:EM308_12980"/>
<evidence type="ECO:0000313" key="3">
    <source>
        <dbReference type="Proteomes" id="UP000175968"/>
    </source>
</evidence>
<dbReference type="Pfam" id="PF11138">
    <property type="entry name" value="DUF2911"/>
    <property type="match status" value="1"/>
</dbReference>
<gene>
    <name evidence="2" type="ORF">EM308_12980</name>
</gene>
<proteinExistence type="predicted"/>
<sequence>MKKIFLILTLIIAPFIAEAQVKVPLASPKSTVFQTVGLTDIEIVYCRPAARGRAVFGNLVPFGKVWRTGANENTTISFSDDVTIDGKVLPKGKYALYTIPKIESWEVIFYSTTNNWGTPEVWNEANVVLRTTVKEEALVKPVESLTIGISSLDANFAYLDIAWENSSVSMKFEVPTQKNTMESIEKVLAGPTSADYFTAAQYVFQSNGDNAKALNYIDKAMDMSTEKPYWYTRLKSQIQARSSDYKNAIETAKISLAAAEAAKNQDYVKMNKESIAEWSKKEQ</sequence>
<dbReference type="RefSeq" id="WP_035636160.1">
    <property type="nucleotide sequence ID" value="NZ_CP017479.1"/>
</dbReference>
<evidence type="ECO:0000313" key="2">
    <source>
        <dbReference type="EMBL" id="AOW10342.1"/>
    </source>
</evidence>
<feature type="signal peptide" evidence="1">
    <location>
        <begin position="1"/>
        <end position="19"/>
    </location>
</feature>
<keyword evidence="1" id="KW-0732">Signal</keyword>
<organism evidence="2 3">
    <name type="scientific">Flavobacterium gilvum</name>
    <dbReference type="NCBI Taxonomy" id="1492737"/>
    <lineage>
        <taxon>Bacteria</taxon>
        <taxon>Pseudomonadati</taxon>
        <taxon>Bacteroidota</taxon>
        <taxon>Flavobacteriia</taxon>
        <taxon>Flavobacteriales</taxon>
        <taxon>Flavobacteriaceae</taxon>
        <taxon>Flavobacterium</taxon>
    </lineage>
</organism>
<dbReference type="EMBL" id="CP017479">
    <property type="protein sequence ID" value="AOW10342.1"/>
    <property type="molecule type" value="Genomic_DNA"/>
</dbReference>
<keyword evidence="3" id="KW-1185">Reference proteome</keyword>
<protein>
    <submittedName>
        <fullName evidence="2">Dihydrolipoamide dehydrogenase</fullName>
    </submittedName>
</protein>
<feature type="chain" id="PRO_5042011513" evidence="1">
    <location>
        <begin position="20"/>
        <end position="283"/>
    </location>
</feature>
<reference evidence="2 3" key="1">
    <citation type="submission" date="2016-10" db="EMBL/GenBank/DDBJ databases">
        <title>Flavobacterium gilvum sp. nov., isolated from stream water.</title>
        <authorList>
            <person name="Shin S.-K."/>
            <person name="Cho Y.-J."/>
            <person name="Yi H."/>
        </authorList>
    </citation>
    <scope>NUCLEOTIDE SEQUENCE [LARGE SCALE GENOMIC DNA]</scope>
    <source>
        <strain evidence="2 3">EM1308</strain>
    </source>
</reference>
<name>A0AAC9I674_9FLAO</name>
<dbReference type="AlphaFoldDB" id="A0AAC9I674"/>
<accession>A0AAC9I674</accession>
<evidence type="ECO:0000256" key="1">
    <source>
        <dbReference type="SAM" id="SignalP"/>
    </source>
</evidence>